<dbReference type="InterPro" id="IPR037523">
    <property type="entry name" value="VOC_core"/>
</dbReference>
<comment type="caution">
    <text evidence="4">The sequence shown here is derived from an EMBL/GenBank/DDBJ whole genome shotgun (WGS) entry which is preliminary data.</text>
</comment>
<dbReference type="PANTHER" id="PTHR30204">
    <property type="entry name" value="REDOX-CYCLING DRUG-SENSING TRANSCRIPTIONAL ACTIVATOR SOXR"/>
    <property type="match status" value="1"/>
</dbReference>
<dbReference type="Gene3D" id="3.10.180.10">
    <property type="entry name" value="2,3-Dihydroxybiphenyl 1,2-Dioxygenase, domain 1"/>
    <property type="match status" value="1"/>
</dbReference>
<organism evidence="4 5">
    <name type="scientific">Glycomyces rutgersensis</name>
    <dbReference type="NCBI Taxonomy" id="58115"/>
    <lineage>
        <taxon>Bacteria</taxon>
        <taxon>Bacillati</taxon>
        <taxon>Actinomycetota</taxon>
        <taxon>Actinomycetes</taxon>
        <taxon>Glycomycetales</taxon>
        <taxon>Glycomycetaceae</taxon>
        <taxon>Glycomyces</taxon>
    </lineage>
</organism>
<evidence type="ECO:0000313" key="5">
    <source>
        <dbReference type="Proteomes" id="UP001501584"/>
    </source>
</evidence>
<feature type="domain" description="VOC" evidence="3">
    <location>
        <begin position="127"/>
        <end position="239"/>
    </location>
</feature>
<evidence type="ECO:0000256" key="1">
    <source>
        <dbReference type="ARBA" id="ARBA00023125"/>
    </source>
</evidence>
<dbReference type="InterPro" id="IPR041581">
    <property type="entry name" value="Glyoxalase_6"/>
</dbReference>
<dbReference type="Pfam" id="PF13411">
    <property type="entry name" value="MerR_1"/>
    <property type="match status" value="1"/>
</dbReference>
<evidence type="ECO:0000259" key="3">
    <source>
        <dbReference type="PROSITE" id="PS51819"/>
    </source>
</evidence>
<sequence length="239" mass="26479">MGMSHRELLSIGEFSVRTALSIPALRHYDEVGLLRPARVDPGTGYRRYRLDQAPQAKLIRHLRSVDLPIDQIRRALADQSGRDAAAVLQLHRERLLERAHAIAQLAETLGRHFDEGTEDMDVAKEDRVVQVTVPARNLDATVRFYTEAFGLEYDQSIASFQFGAWETDSFFLLTLDASADRDGTAPARFGLYVDDLDAAHTAALAAGAALLQSPKETDYAPRSSVIADPSGNQISLYQR</sequence>
<dbReference type="SMART" id="SM00422">
    <property type="entry name" value="HTH_MERR"/>
    <property type="match status" value="1"/>
</dbReference>
<dbReference type="PROSITE" id="PS51819">
    <property type="entry name" value="VOC"/>
    <property type="match status" value="1"/>
</dbReference>
<evidence type="ECO:0000259" key="2">
    <source>
        <dbReference type="PROSITE" id="PS50937"/>
    </source>
</evidence>
<dbReference type="SUPFAM" id="SSF54593">
    <property type="entry name" value="Glyoxalase/Bleomycin resistance protein/Dihydroxybiphenyl dioxygenase"/>
    <property type="match status" value="1"/>
</dbReference>
<accession>A0ABN3F898</accession>
<dbReference type="PANTHER" id="PTHR30204:SF97">
    <property type="entry name" value="MERR FAMILY REGULATORY PROTEIN"/>
    <property type="match status" value="1"/>
</dbReference>
<name>A0ABN3F898_9ACTN</name>
<dbReference type="CDD" id="cd06587">
    <property type="entry name" value="VOC"/>
    <property type="match status" value="1"/>
</dbReference>
<evidence type="ECO:0008006" key="6">
    <source>
        <dbReference type="Google" id="ProtNLM"/>
    </source>
</evidence>
<dbReference type="Pfam" id="PF18029">
    <property type="entry name" value="Glyoxalase_6"/>
    <property type="match status" value="1"/>
</dbReference>
<dbReference type="InterPro" id="IPR000551">
    <property type="entry name" value="MerR-type_HTH_dom"/>
</dbReference>
<dbReference type="PROSITE" id="PS50937">
    <property type="entry name" value="HTH_MERR_2"/>
    <property type="match status" value="1"/>
</dbReference>
<protein>
    <recommendedName>
        <fullName evidence="6">DNA-binding transcriptional regulator, MerR family</fullName>
    </recommendedName>
</protein>
<dbReference type="InterPro" id="IPR047057">
    <property type="entry name" value="MerR_fam"/>
</dbReference>
<keyword evidence="1" id="KW-0238">DNA-binding</keyword>
<dbReference type="Gene3D" id="1.10.1660.10">
    <property type="match status" value="1"/>
</dbReference>
<dbReference type="Proteomes" id="UP001501584">
    <property type="component" value="Unassembled WGS sequence"/>
</dbReference>
<evidence type="ECO:0000313" key="4">
    <source>
        <dbReference type="EMBL" id="GAA2319472.1"/>
    </source>
</evidence>
<dbReference type="InterPro" id="IPR009061">
    <property type="entry name" value="DNA-bd_dom_put_sf"/>
</dbReference>
<reference evidence="4 5" key="1">
    <citation type="journal article" date="2019" name="Int. J. Syst. Evol. Microbiol.">
        <title>The Global Catalogue of Microorganisms (GCM) 10K type strain sequencing project: providing services to taxonomists for standard genome sequencing and annotation.</title>
        <authorList>
            <consortium name="The Broad Institute Genomics Platform"/>
            <consortium name="The Broad Institute Genome Sequencing Center for Infectious Disease"/>
            <person name="Wu L."/>
            <person name="Ma J."/>
        </authorList>
    </citation>
    <scope>NUCLEOTIDE SEQUENCE [LARGE SCALE GENOMIC DNA]</scope>
    <source>
        <strain evidence="4 5">JCM 6238</strain>
    </source>
</reference>
<dbReference type="SUPFAM" id="SSF46955">
    <property type="entry name" value="Putative DNA-binding domain"/>
    <property type="match status" value="1"/>
</dbReference>
<dbReference type="InterPro" id="IPR029068">
    <property type="entry name" value="Glyas_Bleomycin-R_OHBP_Dase"/>
</dbReference>
<proteinExistence type="predicted"/>
<keyword evidence="5" id="KW-1185">Reference proteome</keyword>
<gene>
    <name evidence="4" type="ORF">GCM10010403_05760</name>
</gene>
<dbReference type="EMBL" id="BAAASX010000001">
    <property type="protein sequence ID" value="GAA2319472.1"/>
    <property type="molecule type" value="Genomic_DNA"/>
</dbReference>
<feature type="domain" description="HTH merR-type" evidence="2">
    <location>
        <begin position="8"/>
        <end position="78"/>
    </location>
</feature>